<keyword evidence="7 9" id="KW-1133">Transmembrane helix</keyword>
<gene>
    <name evidence="10" type="ORF">GSLYS_00014308001</name>
</gene>
<dbReference type="AlphaFoldDB" id="A0AAV2I213"/>
<sequence>MSQDFCRCGNISLAVYLLVILFGVSSWVDINGLWVELPVLVQNLPEGWDLPSYMAITIQIANVAPFAYTIASSIWPHKMMEVPVIYVIISLGALSCLLLAFLWRMTSEIAGTEHSTALLALQFCLALVDCTSSVAFLPFMSVFKPQYMTAYFIGEGFSGLIPSIVALIQGAGDMECVRVPMSQNETSFLNSTLTLQVDSSNSTLPHNISTTQPSDFVSFPRYQEPKFGVQTFFLLLMTLLIGSLVSFILLNYWSYCRREYSSTPPPNSSDDNVMEKYEMLVKQGSDDSATSSEKDTKDIELCCRFNTSSDAVHKGQIRVVETKSRDLDVDATFKSLHALRKTKGMQPSKFVYYLLITAWLNALSNGVLPSLQSYSCLPYGIQAYHLSANMASIANPVACLALVFLKMTSVKMTTLMTALSTGVAAYVIYTAVASPEPPLVGQFAGSFVLIICWSLVVFLMTYTKVSIATEFRMVGKKALLWIGAATQAGSLAGALVTFLLVNVYHLFTVGNPCK</sequence>
<feature type="transmembrane region" description="Helical" evidence="9">
    <location>
        <begin position="12"/>
        <end position="30"/>
    </location>
</feature>
<comment type="caution">
    <text evidence="10">The sequence shown here is derived from an EMBL/GenBank/DDBJ whole genome shotgun (WGS) entry which is preliminary data.</text>
</comment>
<feature type="transmembrane region" description="Helical" evidence="9">
    <location>
        <begin position="117"/>
        <end position="139"/>
    </location>
</feature>
<comment type="similarity">
    <text evidence="3 9">Belongs to the riboflavin transporter family.</text>
</comment>
<protein>
    <recommendedName>
        <fullName evidence="9">Riboflavin transporter</fullName>
    </recommendedName>
</protein>
<evidence type="ECO:0000256" key="9">
    <source>
        <dbReference type="RuleBase" id="RU368035"/>
    </source>
</evidence>
<feature type="transmembrane region" description="Helical" evidence="9">
    <location>
        <begin position="151"/>
        <end position="172"/>
    </location>
</feature>
<feature type="transmembrane region" description="Helical" evidence="9">
    <location>
        <begin position="383"/>
        <end position="405"/>
    </location>
</feature>
<evidence type="ECO:0000256" key="4">
    <source>
        <dbReference type="ARBA" id="ARBA00022448"/>
    </source>
</evidence>
<proteinExistence type="inferred from homology"/>
<evidence type="ECO:0000256" key="7">
    <source>
        <dbReference type="ARBA" id="ARBA00022989"/>
    </source>
</evidence>
<comment type="function">
    <text evidence="9">Plasma membrane transporter mediating the uptake by cells of the water soluble vitamin B2/riboflavin that plays a key role in biochemical oxidation-reduction reactions of the carbohydrate, lipid, and amino acid metabolism.</text>
</comment>
<keyword evidence="6 9" id="KW-0812">Transmembrane</keyword>
<evidence type="ECO:0000313" key="10">
    <source>
        <dbReference type="EMBL" id="CAL1540659.1"/>
    </source>
</evidence>
<evidence type="ECO:0000256" key="6">
    <source>
        <dbReference type="ARBA" id="ARBA00022692"/>
    </source>
</evidence>
<feature type="transmembrane region" description="Helical" evidence="9">
    <location>
        <begin position="350"/>
        <end position="371"/>
    </location>
</feature>
<dbReference type="InterPro" id="IPR009357">
    <property type="entry name" value="Riboflavin_transptr"/>
</dbReference>
<comment type="catalytic activity">
    <reaction evidence="1 9">
        <text>riboflavin(in) = riboflavin(out)</text>
        <dbReference type="Rhea" id="RHEA:35015"/>
        <dbReference type="ChEBI" id="CHEBI:57986"/>
    </reaction>
</comment>
<evidence type="ECO:0000256" key="5">
    <source>
        <dbReference type="ARBA" id="ARBA00022475"/>
    </source>
</evidence>
<keyword evidence="5 9" id="KW-1003">Cell membrane</keyword>
<feature type="transmembrane region" description="Helical" evidence="9">
    <location>
        <begin position="50"/>
        <end position="71"/>
    </location>
</feature>
<evidence type="ECO:0000313" key="11">
    <source>
        <dbReference type="Proteomes" id="UP001497497"/>
    </source>
</evidence>
<reference evidence="10 11" key="1">
    <citation type="submission" date="2024-04" db="EMBL/GenBank/DDBJ databases">
        <authorList>
            <consortium name="Genoscope - CEA"/>
            <person name="William W."/>
        </authorList>
    </citation>
    <scope>NUCLEOTIDE SEQUENCE [LARGE SCALE GENOMIC DNA]</scope>
</reference>
<feature type="transmembrane region" description="Helical" evidence="9">
    <location>
        <begin position="232"/>
        <end position="253"/>
    </location>
</feature>
<keyword evidence="4 9" id="KW-0813">Transport</keyword>
<evidence type="ECO:0000256" key="1">
    <source>
        <dbReference type="ARBA" id="ARBA00000215"/>
    </source>
</evidence>
<comment type="subcellular location">
    <subcellularLocation>
        <location evidence="2 9">Cell membrane</location>
        <topology evidence="2 9">Multi-pass membrane protein</topology>
    </subcellularLocation>
</comment>
<feature type="transmembrane region" description="Helical" evidence="9">
    <location>
        <begin position="439"/>
        <end position="459"/>
    </location>
</feature>
<dbReference type="Proteomes" id="UP001497497">
    <property type="component" value="Unassembled WGS sequence"/>
</dbReference>
<keyword evidence="8 9" id="KW-0472">Membrane</keyword>
<dbReference type="GO" id="GO:0032217">
    <property type="term" value="F:riboflavin transmembrane transporter activity"/>
    <property type="evidence" value="ECO:0007669"/>
    <property type="project" value="UniProtKB-UniRule"/>
</dbReference>
<dbReference type="GO" id="GO:0005886">
    <property type="term" value="C:plasma membrane"/>
    <property type="evidence" value="ECO:0007669"/>
    <property type="project" value="UniProtKB-SubCell"/>
</dbReference>
<name>A0AAV2I213_LYMST</name>
<feature type="transmembrane region" description="Helical" evidence="9">
    <location>
        <begin position="83"/>
        <end position="105"/>
    </location>
</feature>
<dbReference type="PANTHER" id="PTHR12929">
    <property type="entry name" value="SOLUTE CARRIER FAMILY 52"/>
    <property type="match status" value="1"/>
</dbReference>
<feature type="transmembrane region" description="Helical" evidence="9">
    <location>
        <begin position="412"/>
        <end position="433"/>
    </location>
</feature>
<dbReference type="Pfam" id="PF06237">
    <property type="entry name" value="SLC52_ribofla_tr"/>
    <property type="match status" value="1"/>
</dbReference>
<organism evidence="10 11">
    <name type="scientific">Lymnaea stagnalis</name>
    <name type="common">Great pond snail</name>
    <name type="synonym">Helix stagnalis</name>
    <dbReference type="NCBI Taxonomy" id="6523"/>
    <lineage>
        <taxon>Eukaryota</taxon>
        <taxon>Metazoa</taxon>
        <taxon>Spiralia</taxon>
        <taxon>Lophotrochozoa</taxon>
        <taxon>Mollusca</taxon>
        <taxon>Gastropoda</taxon>
        <taxon>Heterobranchia</taxon>
        <taxon>Euthyneura</taxon>
        <taxon>Panpulmonata</taxon>
        <taxon>Hygrophila</taxon>
        <taxon>Lymnaeoidea</taxon>
        <taxon>Lymnaeidae</taxon>
        <taxon>Lymnaea</taxon>
    </lineage>
</organism>
<feature type="transmembrane region" description="Helical" evidence="9">
    <location>
        <begin position="479"/>
        <end position="501"/>
    </location>
</feature>
<dbReference type="PANTHER" id="PTHR12929:SF10">
    <property type="entry name" value="RIBOFLAVIN TRANSPORTER"/>
    <property type="match status" value="1"/>
</dbReference>
<evidence type="ECO:0000256" key="2">
    <source>
        <dbReference type="ARBA" id="ARBA00004651"/>
    </source>
</evidence>
<evidence type="ECO:0000256" key="8">
    <source>
        <dbReference type="ARBA" id="ARBA00023136"/>
    </source>
</evidence>
<dbReference type="EMBL" id="CAXITT010000392">
    <property type="protein sequence ID" value="CAL1540659.1"/>
    <property type="molecule type" value="Genomic_DNA"/>
</dbReference>
<keyword evidence="11" id="KW-1185">Reference proteome</keyword>
<accession>A0AAV2I213</accession>
<evidence type="ECO:0000256" key="3">
    <source>
        <dbReference type="ARBA" id="ARBA00006366"/>
    </source>
</evidence>